<reference evidence="12" key="1">
    <citation type="submission" date="2016-02" db="EMBL/GenBank/DDBJ databases">
        <title>RNAseq analyses of the midgut from blood- or serum-fed Ixodes ricinus ticks.</title>
        <authorList>
            <person name="Perner J."/>
            <person name="Provaznik J."/>
            <person name="Schrenkova J."/>
            <person name="Urbanova V."/>
            <person name="Ribeiro J.M."/>
            <person name="Kopacek P."/>
        </authorList>
    </citation>
    <scope>NUCLEOTIDE SEQUENCE</scope>
    <source>
        <tissue evidence="12">Gut</tissue>
    </source>
</reference>
<evidence type="ECO:0000256" key="8">
    <source>
        <dbReference type="ARBA" id="ARBA00054935"/>
    </source>
</evidence>
<dbReference type="Gene3D" id="2.60.120.260">
    <property type="entry name" value="Galactose-binding domain-like"/>
    <property type="match status" value="1"/>
</dbReference>
<dbReference type="GO" id="GO:0005829">
    <property type="term" value="C:cytosol"/>
    <property type="evidence" value="ECO:0007669"/>
    <property type="project" value="UniProtKB-SubCell"/>
</dbReference>
<keyword evidence="6" id="KW-0326">Glycosidase</keyword>
<dbReference type="PANTHER" id="PTHR13246">
    <property type="entry name" value="ENDO BETA N-ACETYLGLUCOSAMINIDASE"/>
    <property type="match status" value="1"/>
</dbReference>
<evidence type="ECO:0000256" key="5">
    <source>
        <dbReference type="ARBA" id="ARBA00022801"/>
    </source>
</evidence>
<dbReference type="FunFam" id="3.20.20.80:FF:000043">
    <property type="entry name" value="cytosolic endo-beta-N-acetylglucosaminidase"/>
    <property type="match status" value="1"/>
</dbReference>
<dbReference type="GO" id="GO:0033925">
    <property type="term" value="F:mannosyl-glycoprotein endo-beta-N-acetylglucosaminidase activity"/>
    <property type="evidence" value="ECO:0007669"/>
    <property type="project" value="UniProtKB-EC"/>
</dbReference>
<feature type="non-terminal residue" evidence="12">
    <location>
        <position position="1"/>
    </location>
</feature>
<comment type="similarity">
    <text evidence="2">Belongs to the glycosyl hydrolase 85 family.</text>
</comment>
<dbReference type="EC" id="3.2.1.96" evidence="3"/>
<evidence type="ECO:0000256" key="4">
    <source>
        <dbReference type="ARBA" id="ARBA00022490"/>
    </source>
</evidence>
<feature type="region of interest" description="Disordered" evidence="10">
    <location>
        <begin position="523"/>
        <end position="545"/>
    </location>
</feature>
<name>A0A131XZ50_IXORI</name>
<organism evidence="12">
    <name type="scientific">Ixodes ricinus</name>
    <name type="common">Common tick</name>
    <name type="synonym">Acarus ricinus</name>
    <dbReference type="NCBI Taxonomy" id="34613"/>
    <lineage>
        <taxon>Eukaryota</taxon>
        <taxon>Metazoa</taxon>
        <taxon>Ecdysozoa</taxon>
        <taxon>Arthropoda</taxon>
        <taxon>Chelicerata</taxon>
        <taxon>Arachnida</taxon>
        <taxon>Acari</taxon>
        <taxon>Parasitiformes</taxon>
        <taxon>Ixodida</taxon>
        <taxon>Ixodoidea</taxon>
        <taxon>Ixodidae</taxon>
        <taxon>Ixodinae</taxon>
        <taxon>Ixodes</taxon>
    </lineage>
</organism>
<evidence type="ECO:0000256" key="7">
    <source>
        <dbReference type="ARBA" id="ARBA00034414"/>
    </source>
</evidence>
<dbReference type="InterPro" id="IPR032979">
    <property type="entry name" value="ENGase"/>
</dbReference>
<dbReference type="Pfam" id="PF03644">
    <property type="entry name" value="Glyco_hydro_85"/>
    <property type="match status" value="1"/>
</dbReference>
<comment type="catalytic activity">
    <reaction evidence="7">
        <text>an N(4)-(oligosaccharide-(1-&gt;3)-[oligosaccharide-(1-&gt;6)]-beta-D-Man-(1-&gt;4)-beta-D-GlcNAc-(1-&gt;4)-alpha-D-GlcNAc)-L-asparaginyl-[protein] + H2O = an oligosaccharide-(1-&gt;3)-[oligosaccharide-(1-&gt;6)]-beta-D-Man-(1-&gt;4)-D-GlcNAc + N(4)-(N-acetyl-beta-D-glucosaminyl)-L-asparaginyl-[protein]</text>
        <dbReference type="Rhea" id="RHEA:73067"/>
        <dbReference type="Rhea" id="RHEA-COMP:12603"/>
        <dbReference type="Rhea" id="RHEA-COMP:18176"/>
        <dbReference type="ChEBI" id="CHEBI:15377"/>
        <dbReference type="ChEBI" id="CHEBI:132248"/>
        <dbReference type="ChEBI" id="CHEBI:192714"/>
        <dbReference type="ChEBI" id="CHEBI:192715"/>
        <dbReference type="EC" id="3.2.1.96"/>
    </reaction>
</comment>
<evidence type="ECO:0000256" key="6">
    <source>
        <dbReference type="ARBA" id="ARBA00023295"/>
    </source>
</evidence>
<evidence type="ECO:0000256" key="1">
    <source>
        <dbReference type="ARBA" id="ARBA00004514"/>
    </source>
</evidence>
<evidence type="ECO:0000256" key="3">
    <source>
        <dbReference type="ARBA" id="ARBA00012566"/>
    </source>
</evidence>
<dbReference type="Gene3D" id="3.20.20.80">
    <property type="entry name" value="Glycosidases"/>
    <property type="match status" value="1"/>
</dbReference>
<evidence type="ECO:0000259" key="11">
    <source>
        <dbReference type="Pfam" id="PF03644"/>
    </source>
</evidence>
<evidence type="ECO:0000256" key="10">
    <source>
        <dbReference type="SAM" id="MobiDB-lite"/>
    </source>
</evidence>
<protein>
    <recommendedName>
        <fullName evidence="9">Cytosolic endo-beta-N-acetylglucosaminidase</fullName>
        <ecNumber evidence="3">3.2.1.96</ecNumber>
    </recommendedName>
</protein>
<dbReference type="AlphaFoldDB" id="A0A131XZ50"/>
<evidence type="ECO:0000313" key="12">
    <source>
        <dbReference type="EMBL" id="JAP71532.1"/>
    </source>
</evidence>
<keyword evidence="4" id="KW-0963">Cytoplasm</keyword>
<evidence type="ECO:0000256" key="2">
    <source>
        <dbReference type="ARBA" id="ARBA00007849"/>
    </source>
</evidence>
<proteinExistence type="evidence at transcript level"/>
<comment type="function">
    <text evidence="8">Endoglycosidase that releases N-glycans from glycoproteins by cleaving the beta-1,4-glycosidic bond in the N,N'-diacetylchitobiose core. Involved in the processing of free oligosaccharides in the cytosol.</text>
</comment>
<comment type="subcellular location">
    <subcellularLocation>
        <location evidence="1">Cytoplasm</location>
        <location evidence="1">Cytosol</location>
    </subcellularLocation>
</comment>
<dbReference type="InterPro" id="IPR005201">
    <property type="entry name" value="TIM_ENGase"/>
</dbReference>
<dbReference type="PANTHER" id="PTHR13246:SF1">
    <property type="entry name" value="CYTOSOLIC ENDO-BETA-N-ACETYLGLUCOSAMINIDASE"/>
    <property type="match status" value="1"/>
</dbReference>
<accession>A0A131XZ50</accession>
<dbReference type="CDD" id="cd06547">
    <property type="entry name" value="GH85_ENGase"/>
    <property type="match status" value="1"/>
</dbReference>
<sequence>ECLPLKTLEELLNFDAKKLAPSSAIEPLRDRVRTPDGPRTLLCHDMMGGYLEDRFLQGSSKSDSYRFHHWHLIDTFVYFSHYLVTIPPVAWINAAHKHGVKVLGTFITEWESGTMILEEVRNSQATQKVATQLASVAAAHGFDGWLINIESALGEDCGPFLEVLLSAITAETHRAVPGSEVLWYDSILASGKLDWQNELNELNGRFFDRCDGIFLNYGWTEEHLERSARFAGDRRWDVYVGVDVWARKTKYAGGYDTYKAVAAAKKHGLSAAIFAPGWVFEMEDRALFTENQYRLWNFPSGCSRRCKFTTLPISTTFCQGFGKKAFQDGKVVKNEGWFNLSRQELQPLDQGRGLCDGYGSATICVEDGFSGGGCLQLEFKPTGDTPEKEPYFRLFECELPLEALRVSYTFKPAAVADDAADEEADLALVLKLREENGRCDLILGSSSIDGTDRISVRRIGENALENSSDGPRSGWCTRTYLVQHMGCVQSSASVEEIGVQFSNKRRHQRCFLGRLVVERPKSARREPEDLTIAAKRRRLEEPQTS</sequence>
<dbReference type="FunFam" id="2.60.120.260:FF:000211">
    <property type="entry name" value="Cytosolic endobeta-n-acetylglucosaminidase, putative"/>
    <property type="match status" value="1"/>
</dbReference>
<dbReference type="EMBL" id="GEFM01004264">
    <property type="protein sequence ID" value="JAP71532.1"/>
    <property type="molecule type" value="mRNA"/>
</dbReference>
<feature type="domain" description="Cytosolic endo-beta-N-acetylglucosaminidase TIM barrel" evidence="11">
    <location>
        <begin position="50"/>
        <end position="324"/>
    </location>
</feature>
<keyword evidence="5 12" id="KW-0378">Hydrolase</keyword>
<evidence type="ECO:0000256" key="9">
    <source>
        <dbReference type="ARBA" id="ARBA00072457"/>
    </source>
</evidence>